<name>A0ABW0R760_9BACL</name>
<dbReference type="Proteomes" id="UP001596108">
    <property type="component" value="Unassembled WGS sequence"/>
</dbReference>
<gene>
    <name evidence="1" type="ORF">ACFPQ4_22315</name>
</gene>
<protein>
    <submittedName>
        <fullName evidence="1">Uncharacterized protein</fullName>
    </submittedName>
</protein>
<dbReference type="RefSeq" id="WP_378114134.1">
    <property type="nucleotide sequence ID" value="NZ_JBHSNC010000057.1"/>
</dbReference>
<evidence type="ECO:0000313" key="1">
    <source>
        <dbReference type="EMBL" id="MFC5532162.1"/>
    </source>
</evidence>
<keyword evidence="2" id="KW-1185">Reference proteome</keyword>
<accession>A0ABW0R760</accession>
<proteinExistence type="predicted"/>
<comment type="caution">
    <text evidence="1">The sequence shown here is derived from an EMBL/GenBank/DDBJ whole genome shotgun (WGS) entry which is preliminary data.</text>
</comment>
<evidence type="ECO:0000313" key="2">
    <source>
        <dbReference type="Proteomes" id="UP001596108"/>
    </source>
</evidence>
<sequence>MLERVYGIELLIPAANSTVSLEEMLAEVAAIAPPLDQHDELVFFASPHPVPAIGVLLERRGIATERSELLMLTPETLRDIAKSPIFADYAIEARSGNVYFDLSLTAAFALKATKPEAETAPALLQLEEHLIGTLSGPNGQLHLIDRQLTSLADRVARAYGCLTVWEA</sequence>
<reference evidence="2" key="1">
    <citation type="journal article" date="2019" name="Int. J. Syst. Evol. Microbiol.">
        <title>The Global Catalogue of Microorganisms (GCM) 10K type strain sequencing project: providing services to taxonomists for standard genome sequencing and annotation.</title>
        <authorList>
            <consortium name="The Broad Institute Genomics Platform"/>
            <consortium name="The Broad Institute Genome Sequencing Center for Infectious Disease"/>
            <person name="Wu L."/>
            <person name="Ma J."/>
        </authorList>
    </citation>
    <scope>NUCLEOTIDE SEQUENCE [LARGE SCALE GENOMIC DNA]</scope>
    <source>
        <strain evidence="2">CGMCC 1.18578</strain>
    </source>
</reference>
<organism evidence="1 2">
    <name type="scientific">Cohnella yongneupensis</name>
    <dbReference type="NCBI Taxonomy" id="425006"/>
    <lineage>
        <taxon>Bacteria</taxon>
        <taxon>Bacillati</taxon>
        <taxon>Bacillota</taxon>
        <taxon>Bacilli</taxon>
        <taxon>Bacillales</taxon>
        <taxon>Paenibacillaceae</taxon>
        <taxon>Cohnella</taxon>
    </lineage>
</organism>
<dbReference type="EMBL" id="JBHSNC010000057">
    <property type="protein sequence ID" value="MFC5532162.1"/>
    <property type="molecule type" value="Genomic_DNA"/>
</dbReference>